<dbReference type="RefSeq" id="WP_005859018.1">
    <property type="nucleotide sequence ID" value="NZ_AAYA01000006.1"/>
</dbReference>
<dbReference type="EMBL" id="AAYA01000006">
    <property type="protein sequence ID" value="EBA08159.1"/>
    <property type="molecule type" value="Genomic_DNA"/>
</dbReference>
<dbReference type="PANTHER" id="PTHR41795">
    <property type="entry name" value="EXOPOLYSACCHARIDE SYNTHESIS PROTEIN"/>
    <property type="match status" value="1"/>
</dbReference>
<dbReference type="Pfam" id="PF06055">
    <property type="entry name" value="ExoD"/>
    <property type="match status" value="1"/>
</dbReference>
<keyword evidence="3" id="KW-1185">Reference proteome</keyword>
<dbReference type="eggNOG" id="COG3932">
    <property type="taxonomic scope" value="Bacteria"/>
</dbReference>
<keyword evidence="1" id="KW-1133">Transmembrane helix</keyword>
<dbReference type="OrthoDB" id="7949130at2"/>
<dbReference type="InterPro" id="IPR010331">
    <property type="entry name" value="ExoD"/>
</dbReference>
<evidence type="ECO:0000313" key="2">
    <source>
        <dbReference type="EMBL" id="EBA08159.1"/>
    </source>
</evidence>
<dbReference type="Proteomes" id="UP000005713">
    <property type="component" value="Unassembled WGS sequence"/>
</dbReference>
<reference evidence="2 3" key="1">
    <citation type="submission" date="2006-06" db="EMBL/GenBank/DDBJ databases">
        <authorList>
            <person name="Moran M.A."/>
            <person name="Ferriera S."/>
            <person name="Johnson J."/>
            <person name="Kravitz S."/>
            <person name="Beeson K."/>
            <person name="Sutton G."/>
            <person name="Rogers Y.-H."/>
            <person name="Friedman R."/>
            <person name="Frazier M."/>
            <person name="Venter J.C."/>
        </authorList>
    </citation>
    <scope>NUCLEOTIDE SEQUENCE [LARGE SCALE GENOMIC DNA]</scope>
    <source>
        <strain evidence="2 3">E-37</strain>
    </source>
</reference>
<comment type="caution">
    <text evidence="2">The sequence shown here is derived from an EMBL/GenBank/DDBJ whole genome shotgun (WGS) entry which is preliminary data.</text>
</comment>
<feature type="transmembrane region" description="Helical" evidence="1">
    <location>
        <begin position="152"/>
        <end position="172"/>
    </location>
</feature>
<dbReference type="PANTHER" id="PTHR41795:SF1">
    <property type="entry name" value="EXOPOLYSACCHARIDE SYNTHESIS PROTEIN"/>
    <property type="match status" value="1"/>
</dbReference>
<keyword evidence="1" id="KW-0472">Membrane</keyword>
<feature type="transmembrane region" description="Helical" evidence="1">
    <location>
        <begin position="125"/>
        <end position="146"/>
    </location>
</feature>
<accession>A3K3P5</accession>
<evidence type="ECO:0000313" key="3">
    <source>
        <dbReference type="Proteomes" id="UP000005713"/>
    </source>
</evidence>
<proteinExistence type="predicted"/>
<sequence>MTPQERPAPENLNALLDAISPDEGQERVSVENVLDKIGGRSFSAVILVPAVILVSPISGIPGTPTIGGLTVLLITLQAMFGRKHLWLPGVLRRRAVSAARLQKGIDWLRKPAGWMDRHSHNRLRILVSGPARFVAYLTCSIMALSWPPLELLPFFTSFSAGAVAMIMYGLMVRDGAYTLAGYIQTGLLYMILLSVWAGIV</sequence>
<gene>
    <name evidence="2" type="ORF">SSE37_11464</name>
</gene>
<feature type="transmembrane region" description="Helical" evidence="1">
    <location>
        <begin position="179"/>
        <end position="199"/>
    </location>
</feature>
<evidence type="ECO:0000256" key="1">
    <source>
        <dbReference type="SAM" id="Phobius"/>
    </source>
</evidence>
<name>A3K3P5_SAGS3</name>
<organism evidence="2 3">
    <name type="scientific">Sagittula stellata (strain ATCC 700073 / DSM 11524 / E-37)</name>
    <dbReference type="NCBI Taxonomy" id="388399"/>
    <lineage>
        <taxon>Bacteria</taxon>
        <taxon>Pseudomonadati</taxon>
        <taxon>Pseudomonadota</taxon>
        <taxon>Alphaproteobacteria</taxon>
        <taxon>Rhodobacterales</taxon>
        <taxon>Roseobacteraceae</taxon>
        <taxon>Sagittula</taxon>
    </lineage>
</organism>
<protein>
    <submittedName>
        <fullName evidence="2">Probable exopolysaccharide synthesis protein</fullName>
    </submittedName>
</protein>
<dbReference type="AlphaFoldDB" id="A3K3P5"/>
<dbReference type="PIRSF" id="PIRSF033239">
    <property type="entry name" value="ExoD"/>
    <property type="match status" value="1"/>
</dbReference>
<keyword evidence="1" id="KW-0812">Transmembrane</keyword>